<evidence type="ECO:0000256" key="7">
    <source>
        <dbReference type="ARBA" id="ARBA00022962"/>
    </source>
</evidence>
<dbReference type="CDD" id="cd01991">
    <property type="entry name" value="Asn_synthase_B_C"/>
    <property type="match status" value="1"/>
</dbReference>
<keyword evidence="4 10" id="KW-0547">Nucleotide-binding</keyword>
<evidence type="ECO:0000256" key="10">
    <source>
        <dbReference type="PIRSR" id="PIRSR001589-2"/>
    </source>
</evidence>
<evidence type="ECO:0000256" key="11">
    <source>
        <dbReference type="PIRSR" id="PIRSR001589-3"/>
    </source>
</evidence>
<dbReference type="Gene3D" id="3.40.50.620">
    <property type="entry name" value="HUPs"/>
    <property type="match status" value="1"/>
</dbReference>
<dbReference type="KEGG" id="ima:PO878_15230"/>
<evidence type="ECO:0000256" key="8">
    <source>
        <dbReference type="ARBA" id="ARBA00048741"/>
    </source>
</evidence>
<proteinExistence type="inferred from homology"/>
<feature type="domain" description="Glutamine amidotransferase type-2" evidence="12">
    <location>
        <begin position="2"/>
        <end position="221"/>
    </location>
</feature>
<dbReference type="InterPro" id="IPR001962">
    <property type="entry name" value="Asn_synthase"/>
</dbReference>
<dbReference type="RefSeq" id="WP_272735381.1">
    <property type="nucleotide sequence ID" value="NZ_CP116942.1"/>
</dbReference>
<reference evidence="13" key="1">
    <citation type="submission" date="2023-01" db="EMBL/GenBank/DDBJ databases">
        <title>The diversity of Class Acidimicrobiia in South China Sea sediment environments and the proposal of Iamia marina sp. nov., a novel species of the genus Iamia.</title>
        <authorList>
            <person name="He Y."/>
            <person name="Tian X."/>
        </authorList>
    </citation>
    <scope>NUCLEOTIDE SEQUENCE</scope>
    <source>
        <strain evidence="13">DSM 19957</strain>
    </source>
</reference>
<dbReference type="PANTHER" id="PTHR43284">
    <property type="entry name" value="ASPARAGINE SYNTHETASE (GLUTAMINE-HYDROLYZING)"/>
    <property type="match status" value="1"/>
</dbReference>
<feature type="site" description="Important for beta-aspartyl-AMP intermediate formation" evidence="11">
    <location>
        <position position="380"/>
    </location>
</feature>
<feature type="binding site" evidence="10">
    <location>
        <begin position="378"/>
        <end position="379"/>
    </location>
    <ligand>
        <name>ATP</name>
        <dbReference type="ChEBI" id="CHEBI:30616"/>
    </ligand>
</feature>
<dbReference type="GO" id="GO:0005524">
    <property type="term" value="F:ATP binding"/>
    <property type="evidence" value="ECO:0007669"/>
    <property type="project" value="UniProtKB-KW"/>
</dbReference>
<dbReference type="NCBIfam" id="TIGR01536">
    <property type="entry name" value="asn_synth_AEB"/>
    <property type="match status" value="1"/>
</dbReference>
<comment type="similarity">
    <text evidence="2">Belongs to the asparagine synthetase family.</text>
</comment>
<accession>A0AAE9Y3K1</accession>
<evidence type="ECO:0000256" key="5">
    <source>
        <dbReference type="ARBA" id="ARBA00022840"/>
    </source>
</evidence>
<dbReference type="PIRSF" id="PIRSF001589">
    <property type="entry name" value="Asn_synthetase_glu-h"/>
    <property type="match status" value="1"/>
</dbReference>
<dbReference type="GO" id="GO:0004066">
    <property type="term" value="F:asparagine synthase (glutamine-hydrolyzing) activity"/>
    <property type="evidence" value="ECO:0007669"/>
    <property type="project" value="UniProtKB-EC"/>
</dbReference>
<sequence>MCGIAGWLPGPGAGRRSREDLEVTGRAMAAAVAHRGPDGEGTWVAPGATGVLAHRRLAVVGLGAPGAQPMTSASGRTVLTYNGELYDASALGRRLEGLGTTFRGTSDTEVLVEAIDRWGVEDTLARVDGMFAFAAWDRDRGRVTLARDRMGEKPLCYAALGGGFGFASEVRALHVLPGFPSRPDPDAVALYLRFKYVPAPFTAFPGVWKLPPGCTLAVDVTDPAAVASPQPYWSVLDTWEAGGRDPLVDDGEALDRLDRTLAASVEGRLRADVPLGAFLSGGIDSSLVATLAAEQGRGALRTFTIGSDDPDHDEAAQARELAARLGAEHTELVVTAADALREVPDLARTWDEPYGDSSALPTTLVARLARRDVTVVLSGDGGDELFGGYNRHVWLPATWDRAGRVPAPLRRAAARGLEWPAPARWDRAARLVPEARRPRLVGLKVGKVAQVLGAGTPAEAYGRLVSHWDLPAEVVRGAHEPVTLTHDPARWPALGSLAAQMMAVDAATYLPDDVLVKVDRATMAVGLEARVPMLGREVVELAARLGPGLRIRDGRGKWALRQLLLRRHPRELVERPKSGFGVPIARWLRGPLRPWAEDLLAPGALAATGLLRPEPVRRAWRDHLAGRRDASYEIWDVLMLQSWLDATSTDAARP</sequence>
<name>A0AAE9Y3K1_9ACTN</name>
<dbReference type="SUPFAM" id="SSF56235">
    <property type="entry name" value="N-terminal nucleophile aminohydrolases (Ntn hydrolases)"/>
    <property type="match status" value="1"/>
</dbReference>
<dbReference type="InterPro" id="IPR014729">
    <property type="entry name" value="Rossmann-like_a/b/a_fold"/>
</dbReference>
<keyword evidence="13" id="KW-0436">Ligase</keyword>
<dbReference type="EC" id="6.3.5.4" evidence="3"/>
<comment type="catalytic activity">
    <reaction evidence="8">
        <text>L-aspartate + L-glutamine + ATP + H2O = L-asparagine + L-glutamate + AMP + diphosphate + H(+)</text>
        <dbReference type="Rhea" id="RHEA:12228"/>
        <dbReference type="ChEBI" id="CHEBI:15377"/>
        <dbReference type="ChEBI" id="CHEBI:15378"/>
        <dbReference type="ChEBI" id="CHEBI:29985"/>
        <dbReference type="ChEBI" id="CHEBI:29991"/>
        <dbReference type="ChEBI" id="CHEBI:30616"/>
        <dbReference type="ChEBI" id="CHEBI:33019"/>
        <dbReference type="ChEBI" id="CHEBI:58048"/>
        <dbReference type="ChEBI" id="CHEBI:58359"/>
        <dbReference type="ChEBI" id="CHEBI:456215"/>
        <dbReference type="EC" id="6.3.5.4"/>
    </reaction>
</comment>
<feature type="active site" description="For GATase activity" evidence="9">
    <location>
        <position position="2"/>
    </location>
</feature>
<dbReference type="SUPFAM" id="SSF52402">
    <property type="entry name" value="Adenine nucleotide alpha hydrolases-like"/>
    <property type="match status" value="1"/>
</dbReference>
<dbReference type="PANTHER" id="PTHR43284:SF1">
    <property type="entry name" value="ASPARAGINE SYNTHETASE"/>
    <property type="match status" value="1"/>
</dbReference>
<dbReference type="InterPro" id="IPR006426">
    <property type="entry name" value="Asn_synth_AEB"/>
</dbReference>
<comment type="pathway">
    <text evidence="1">Amino-acid biosynthesis; L-asparagine biosynthesis; L-asparagine from L-aspartate (L-Gln route): step 1/1.</text>
</comment>
<dbReference type="Gene3D" id="3.60.20.10">
    <property type="entry name" value="Glutamine Phosphoribosylpyrophosphate, subunit 1, domain 1"/>
    <property type="match status" value="1"/>
</dbReference>
<dbReference type="InterPro" id="IPR017932">
    <property type="entry name" value="GATase_2_dom"/>
</dbReference>
<dbReference type="Proteomes" id="UP001216390">
    <property type="component" value="Chromosome"/>
</dbReference>
<gene>
    <name evidence="13" type="primary">asnB</name>
    <name evidence="13" type="ORF">PO878_15230</name>
</gene>
<organism evidence="13 14">
    <name type="scientific">Iamia majanohamensis</name>
    <dbReference type="NCBI Taxonomy" id="467976"/>
    <lineage>
        <taxon>Bacteria</taxon>
        <taxon>Bacillati</taxon>
        <taxon>Actinomycetota</taxon>
        <taxon>Acidimicrobiia</taxon>
        <taxon>Acidimicrobiales</taxon>
        <taxon>Iamiaceae</taxon>
        <taxon>Iamia</taxon>
    </lineage>
</organism>
<evidence type="ECO:0000313" key="14">
    <source>
        <dbReference type="Proteomes" id="UP001216390"/>
    </source>
</evidence>
<evidence type="ECO:0000256" key="6">
    <source>
        <dbReference type="ARBA" id="ARBA00022888"/>
    </source>
</evidence>
<keyword evidence="9" id="KW-0028">Amino-acid biosynthesis</keyword>
<evidence type="ECO:0000256" key="1">
    <source>
        <dbReference type="ARBA" id="ARBA00005187"/>
    </source>
</evidence>
<evidence type="ECO:0000256" key="4">
    <source>
        <dbReference type="ARBA" id="ARBA00022741"/>
    </source>
</evidence>
<evidence type="ECO:0000259" key="12">
    <source>
        <dbReference type="PROSITE" id="PS51278"/>
    </source>
</evidence>
<dbReference type="Pfam" id="PF13522">
    <property type="entry name" value="GATase_6"/>
    <property type="match status" value="1"/>
</dbReference>
<dbReference type="EMBL" id="CP116942">
    <property type="protein sequence ID" value="WCO65855.1"/>
    <property type="molecule type" value="Genomic_DNA"/>
</dbReference>
<protein>
    <recommendedName>
        <fullName evidence="3">asparagine synthase (glutamine-hydrolyzing)</fullName>
        <ecNumber evidence="3">6.3.5.4</ecNumber>
    </recommendedName>
</protein>
<dbReference type="AlphaFoldDB" id="A0AAE9Y3K1"/>
<keyword evidence="14" id="KW-1185">Reference proteome</keyword>
<dbReference type="PROSITE" id="PS51278">
    <property type="entry name" value="GATASE_TYPE_2"/>
    <property type="match status" value="1"/>
</dbReference>
<feature type="binding site" evidence="10">
    <location>
        <position position="107"/>
    </location>
    <ligand>
        <name>L-glutamine</name>
        <dbReference type="ChEBI" id="CHEBI:58359"/>
    </ligand>
</feature>
<feature type="binding site" evidence="10">
    <location>
        <position position="305"/>
    </location>
    <ligand>
        <name>ATP</name>
        <dbReference type="ChEBI" id="CHEBI:30616"/>
    </ligand>
</feature>
<evidence type="ECO:0000256" key="9">
    <source>
        <dbReference type="PIRSR" id="PIRSR001589-1"/>
    </source>
</evidence>
<evidence type="ECO:0000256" key="3">
    <source>
        <dbReference type="ARBA" id="ARBA00012737"/>
    </source>
</evidence>
<evidence type="ECO:0000313" key="13">
    <source>
        <dbReference type="EMBL" id="WCO65855.1"/>
    </source>
</evidence>
<dbReference type="InterPro" id="IPR029055">
    <property type="entry name" value="Ntn_hydrolases_N"/>
</dbReference>
<dbReference type="GO" id="GO:0006529">
    <property type="term" value="P:asparagine biosynthetic process"/>
    <property type="evidence" value="ECO:0007669"/>
    <property type="project" value="UniProtKB-KW"/>
</dbReference>
<dbReference type="InterPro" id="IPR033738">
    <property type="entry name" value="AsnB_N"/>
</dbReference>
<keyword evidence="7 9" id="KW-0315">Glutamine amidotransferase</keyword>
<dbReference type="Pfam" id="PF00733">
    <property type="entry name" value="Asn_synthase"/>
    <property type="match status" value="1"/>
</dbReference>
<keyword evidence="5 10" id="KW-0067">ATP-binding</keyword>
<keyword evidence="6 9" id="KW-0061">Asparagine biosynthesis</keyword>
<dbReference type="InterPro" id="IPR051786">
    <property type="entry name" value="ASN_synthetase/amidase"/>
</dbReference>
<evidence type="ECO:0000256" key="2">
    <source>
        <dbReference type="ARBA" id="ARBA00005752"/>
    </source>
</evidence>
<dbReference type="GO" id="GO:0005829">
    <property type="term" value="C:cytosol"/>
    <property type="evidence" value="ECO:0007669"/>
    <property type="project" value="TreeGrafter"/>
</dbReference>
<dbReference type="CDD" id="cd00712">
    <property type="entry name" value="AsnB"/>
    <property type="match status" value="1"/>
</dbReference>